<dbReference type="EMBL" id="GBRH01181135">
    <property type="protein sequence ID" value="JAE16761.1"/>
    <property type="molecule type" value="Transcribed_RNA"/>
</dbReference>
<accession>A0A0A9G2J2</accession>
<protein>
    <submittedName>
        <fullName evidence="1">Uncharacterized protein</fullName>
    </submittedName>
</protein>
<organism evidence="1">
    <name type="scientific">Arundo donax</name>
    <name type="common">Giant reed</name>
    <name type="synonym">Donax arundinaceus</name>
    <dbReference type="NCBI Taxonomy" id="35708"/>
    <lineage>
        <taxon>Eukaryota</taxon>
        <taxon>Viridiplantae</taxon>
        <taxon>Streptophyta</taxon>
        <taxon>Embryophyta</taxon>
        <taxon>Tracheophyta</taxon>
        <taxon>Spermatophyta</taxon>
        <taxon>Magnoliopsida</taxon>
        <taxon>Liliopsida</taxon>
        <taxon>Poales</taxon>
        <taxon>Poaceae</taxon>
        <taxon>PACMAD clade</taxon>
        <taxon>Arundinoideae</taxon>
        <taxon>Arundineae</taxon>
        <taxon>Arundo</taxon>
    </lineage>
</organism>
<reference evidence="1" key="1">
    <citation type="submission" date="2014-09" db="EMBL/GenBank/DDBJ databases">
        <authorList>
            <person name="Magalhaes I.L.F."/>
            <person name="Oliveira U."/>
            <person name="Santos F.R."/>
            <person name="Vidigal T.H.D.A."/>
            <person name="Brescovit A.D."/>
            <person name="Santos A.J."/>
        </authorList>
    </citation>
    <scope>NUCLEOTIDE SEQUENCE</scope>
    <source>
        <tissue evidence="1">Shoot tissue taken approximately 20 cm above the soil surface</tissue>
    </source>
</reference>
<dbReference type="AlphaFoldDB" id="A0A0A9G2J2"/>
<sequence length="29" mass="3510">MELIKEHMKHPNLVKSTKVSRNKRLCNKF</sequence>
<name>A0A0A9G2J2_ARUDO</name>
<evidence type="ECO:0000313" key="1">
    <source>
        <dbReference type="EMBL" id="JAE16761.1"/>
    </source>
</evidence>
<proteinExistence type="predicted"/>
<reference evidence="1" key="2">
    <citation type="journal article" date="2015" name="Data Brief">
        <title>Shoot transcriptome of the giant reed, Arundo donax.</title>
        <authorList>
            <person name="Barrero R.A."/>
            <person name="Guerrero F.D."/>
            <person name="Moolhuijzen P."/>
            <person name="Goolsby J.A."/>
            <person name="Tidwell J."/>
            <person name="Bellgard S.E."/>
            <person name="Bellgard M.I."/>
        </authorList>
    </citation>
    <scope>NUCLEOTIDE SEQUENCE</scope>
    <source>
        <tissue evidence="1">Shoot tissue taken approximately 20 cm above the soil surface</tissue>
    </source>
</reference>